<keyword evidence="1" id="KW-0677">Repeat</keyword>
<dbReference type="Proteomes" id="UP000800092">
    <property type="component" value="Unassembled WGS sequence"/>
</dbReference>
<feature type="region of interest" description="Disordered" evidence="4">
    <location>
        <begin position="228"/>
        <end position="255"/>
    </location>
</feature>
<dbReference type="PANTHER" id="PTHR24198">
    <property type="entry name" value="ANKYRIN REPEAT AND PROTEIN KINASE DOMAIN-CONTAINING PROTEIN"/>
    <property type="match status" value="1"/>
</dbReference>
<dbReference type="InterPro" id="IPR036770">
    <property type="entry name" value="Ankyrin_rpt-contain_sf"/>
</dbReference>
<dbReference type="Pfam" id="PF00023">
    <property type="entry name" value="Ank"/>
    <property type="match status" value="1"/>
</dbReference>
<dbReference type="PROSITE" id="PS50088">
    <property type="entry name" value="ANK_REPEAT"/>
    <property type="match status" value="3"/>
</dbReference>
<dbReference type="OrthoDB" id="341259at2759"/>
<dbReference type="InterPro" id="IPR002110">
    <property type="entry name" value="Ankyrin_rpt"/>
</dbReference>
<keyword evidence="5" id="KW-0732">Signal</keyword>
<feature type="compositionally biased region" description="Basic and acidic residues" evidence="4">
    <location>
        <begin position="237"/>
        <end position="246"/>
    </location>
</feature>
<evidence type="ECO:0000256" key="1">
    <source>
        <dbReference type="ARBA" id="ARBA00022737"/>
    </source>
</evidence>
<dbReference type="Pfam" id="PF12796">
    <property type="entry name" value="Ank_2"/>
    <property type="match status" value="2"/>
</dbReference>
<dbReference type="PANTHER" id="PTHR24198:SF165">
    <property type="entry name" value="ANKYRIN REPEAT-CONTAINING PROTEIN-RELATED"/>
    <property type="match status" value="1"/>
</dbReference>
<dbReference type="AlphaFoldDB" id="A0A6A6GYL7"/>
<feature type="repeat" description="ANK" evidence="3">
    <location>
        <begin position="410"/>
        <end position="442"/>
    </location>
</feature>
<feature type="repeat" description="ANK" evidence="3">
    <location>
        <begin position="517"/>
        <end position="549"/>
    </location>
</feature>
<evidence type="ECO:0000313" key="6">
    <source>
        <dbReference type="EMBL" id="KAF2230896.1"/>
    </source>
</evidence>
<feature type="signal peptide" evidence="5">
    <location>
        <begin position="1"/>
        <end position="19"/>
    </location>
</feature>
<dbReference type="SUPFAM" id="SSF48403">
    <property type="entry name" value="Ankyrin repeat"/>
    <property type="match status" value="2"/>
</dbReference>
<evidence type="ECO:0000256" key="2">
    <source>
        <dbReference type="ARBA" id="ARBA00023043"/>
    </source>
</evidence>
<reference evidence="6" key="1">
    <citation type="journal article" date="2020" name="Stud. Mycol.">
        <title>101 Dothideomycetes genomes: a test case for predicting lifestyles and emergence of pathogens.</title>
        <authorList>
            <person name="Haridas S."/>
            <person name="Albert R."/>
            <person name="Binder M."/>
            <person name="Bloem J."/>
            <person name="Labutti K."/>
            <person name="Salamov A."/>
            <person name="Andreopoulos B."/>
            <person name="Baker S."/>
            <person name="Barry K."/>
            <person name="Bills G."/>
            <person name="Bluhm B."/>
            <person name="Cannon C."/>
            <person name="Castanera R."/>
            <person name="Culley D."/>
            <person name="Daum C."/>
            <person name="Ezra D."/>
            <person name="Gonzalez J."/>
            <person name="Henrissat B."/>
            <person name="Kuo A."/>
            <person name="Liang C."/>
            <person name="Lipzen A."/>
            <person name="Lutzoni F."/>
            <person name="Magnuson J."/>
            <person name="Mondo S."/>
            <person name="Nolan M."/>
            <person name="Ohm R."/>
            <person name="Pangilinan J."/>
            <person name="Park H.-J."/>
            <person name="Ramirez L."/>
            <person name="Alfaro M."/>
            <person name="Sun H."/>
            <person name="Tritt A."/>
            <person name="Yoshinaga Y."/>
            <person name="Zwiers L.-H."/>
            <person name="Turgeon B."/>
            <person name="Goodwin S."/>
            <person name="Spatafora J."/>
            <person name="Crous P."/>
            <person name="Grigoriev I."/>
        </authorList>
    </citation>
    <scope>NUCLEOTIDE SEQUENCE</scope>
    <source>
        <strain evidence="6">Tuck. ex Michener</strain>
    </source>
</reference>
<protein>
    <submittedName>
        <fullName evidence="6">Ankyrin</fullName>
    </submittedName>
</protein>
<organism evidence="6 7">
    <name type="scientific">Viridothelium virens</name>
    <name type="common">Speckled blister lichen</name>
    <name type="synonym">Trypethelium virens</name>
    <dbReference type="NCBI Taxonomy" id="1048519"/>
    <lineage>
        <taxon>Eukaryota</taxon>
        <taxon>Fungi</taxon>
        <taxon>Dikarya</taxon>
        <taxon>Ascomycota</taxon>
        <taxon>Pezizomycotina</taxon>
        <taxon>Dothideomycetes</taxon>
        <taxon>Dothideomycetes incertae sedis</taxon>
        <taxon>Trypetheliales</taxon>
        <taxon>Trypetheliaceae</taxon>
        <taxon>Viridothelium</taxon>
    </lineage>
</organism>
<feature type="chain" id="PRO_5025656506" evidence="5">
    <location>
        <begin position="20"/>
        <end position="787"/>
    </location>
</feature>
<feature type="repeat" description="ANK" evidence="3">
    <location>
        <begin position="650"/>
        <end position="682"/>
    </location>
</feature>
<keyword evidence="2 3" id="KW-0040">ANK repeat</keyword>
<dbReference type="EMBL" id="ML991834">
    <property type="protein sequence ID" value="KAF2230896.1"/>
    <property type="molecule type" value="Genomic_DNA"/>
</dbReference>
<proteinExistence type="predicted"/>
<evidence type="ECO:0000256" key="3">
    <source>
        <dbReference type="PROSITE-ProRule" id="PRU00023"/>
    </source>
</evidence>
<evidence type="ECO:0000256" key="5">
    <source>
        <dbReference type="SAM" id="SignalP"/>
    </source>
</evidence>
<evidence type="ECO:0000256" key="4">
    <source>
        <dbReference type="SAM" id="MobiDB-lite"/>
    </source>
</evidence>
<gene>
    <name evidence="6" type="ORF">EV356DRAFT_508012</name>
</gene>
<evidence type="ECO:0000313" key="7">
    <source>
        <dbReference type="Proteomes" id="UP000800092"/>
    </source>
</evidence>
<accession>A0A6A6GYL7</accession>
<dbReference type="PROSITE" id="PS50297">
    <property type="entry name" value="ANK_REP_REGION"/>
    <property type="match status" value="3"/>
</dbReference>
<dbReference type="SMART" id="SM00248">
    <property type="entry name" value="ANK"/>
    <property type="match status" value="6"/>
</dbReference>
<sequence length="787" mass="87020">MDPLSIIASSLTIITAVRGAVTAARILYEAPEQVDSLLNDLTECEILIRTVGTTLQDKAASETASNRIPLNERERLSNKLKRTTDLSEELRLLINTQISRSGLSTKVKRTSWVVAKRKVSKLKRKLEGVCEGLRVALGEYKTSQFELELQYVSLLVSDLRFAHKQSIQEGKDATQSISRILDNQQSDSAQNRSNQEETTSLAQAAVDLSTKTYEKVVNIEHLLLTDNLKPSPSRPRVVPEKERQMDPNEEQNVPGTLPEERYVAKYERVAVRAGHRASFFCRADCPCLCHTKSNVYFPETLRSLLGQLFAGYSGKPAIERKPCSHSDCVRKRTPSTNVTYYFPRWWVAQKMLKLVAKMTALGGPQMTLEFPRIVPATARIFREALTADIDSVRDLFSAGLASPADVDATTGATPLAYACWAGNEQSINYLLHRGANRNFKSFAGFSPIEETWSRLLTDSVDPVQRSALERVCDEETLETFEFTDFHRSVVKLSPVTIETEIRALLRSSASIDDTDSGGRTALSWAAQRGDISAVKILLEHGADPNKSPPDSKTPLIYATGLTSTADCAKSLLEFGASESVHDPAGLTPLMWSCLNSRDNYSNLTLLLNSSDLELVDQNSRTALFHAASANPRPTQMLIDKGCNINHTDNEGYTALLISIAYNRSRILNVLLEAGADYTLKIRSGQGTLHQAAHFADLLSLQVLQGAKLVGLDVDDCDKEGCNPIDILKSRVPRPPSEIVDKFHKLVDDIERHNSAIYGSRVTSSTESTLEWETASEGNIILSDSDEE</sequence>
<name>A0A6A6GYL7_VIRVR</name>
<keyword evidence="7" id="KW-1185">Reference proteome</keyword>
<dbReference type="Gene3D" id="1.25.40.20">
    <property type="entry name" value="Ankyrin repeat-containing domain"/>
    <property type="match status" value="3"/>
</dbReference>